<comment type="catalytic activity">
    <reaction evidence="1">
        <text>dihydroxyacetone phosphate = methylglyoxal + phosphate</text>
        <dbReference type="Rhea" id="RHEA:17937"/>
        <dbReference type="ChEBI" id="CHEBI:17158"/>
        <dbReference type="ChEBI" id="CHEBI:43474"/>
        <dbReference type="ChEBI" id="CHEBI:57642"/>
        <dbReference type="EC" id="4.2.3.3"/>
    </reaction>
</comment>
<sequence>MIHHLALIAHDRYKEVMVDWAVQHRQALARHRLSSTATTGQLIRHATGLDVDLYLSGPQGGDQQIGALIAEGDIGVLIFFWDTLFSHAHEPDVRALLRLAVQANIPLACNVATADYLLASTLLAP</sequence>
<dbReference type="InterPro" id="IPR004363">
    <property type="entry name" value="Methylgl_synth"/>
</dbReference>
<dbReference type="InterPro" id="IPR011607">
    <property type="entry name" value="MGS-like_dom"/>
</dbReference>
<dbReference type="NCBIfam" id="NF003559">
    <property type="entry name" value="PRK05234.1"/>
    <property type="match status" value="1"/>
</dbReference>
<dbReference type="Pfam" id="PF02142">
    <property type="entry name" value="MGS"/>
    <property type="match status" value="1"/>
</dbReference>
<evidence type="ECO:0000259" key="3">
    <source>
        <dbReference type="PROSITE" id="PS51855"/>
    </source>
</evidence>
<dbReference type="RefSeq" id="WP_184846437.1">
    <property type="nucleotide sequence ID" value="NZ_JACHMN010000003.1"/>
</dbReference>
<comment type="similarity">
    <text evidence="1">Belongs to the methylglyoxal synthase family.</text>
</comment>
<organism evidence="4 5">
    <name type="scientific">Allocatelliglobosispora scoriae</name>
    <dbReference type="NCBI Taxonomy" id="643052"/>
    <lineage>
        <taxon>Bacteria</taxon>
        <taxon>Bacillati</taxon>
        <taxon>Actinomycetota</taxon>
        <taxon>Actinomycetes</taxon>
        <taxon>Micromonosporales</taxon>
        <taxon>Micromonosporaceae</taxon>
        <taxon>Allocatelliglobosispora</taxon>
    </lineage>
</organism>
<dbReference type="Proteomes" id="UP000587527">
    <property type="component" value="Unassembled WGS sequence"/>
</dbReference>
<dbReference type="PANTHER" id="PTHR30492">
    <property type="entry name" value="METHYLGLYOXAL SYNTHASE"/>
    <property type="match status" value="1"/>
</dbReference>
<dbReference type="SUPFAM" id="SSF52335">
    <property type="entry name" value="Methylglyoxal synthase-like"/>
    <property type="match status" value="1"/>
</dbReference>
<comment type="caution">
    <text evidence="1">Lacks conserved residue(s) required for the propagation of feature annotation.</text>
</comment>
<gene>
    <name evidence="1" type="primary">mgsA</name>
    <name evidence="4" type="ORF">F4553_007800</name>
</gene>
<feature type="binding site" evidence="1">
    <location>
        <position position="14"/>
    </location>
    <ligand>
        <name>substrate</name>
    </ligand>
</feature>
<feature type="binding site" evidence="1">
    <location>
        <position position="89"/>
    </location>
    <ligand>
        <name>substrate</name>
    </ligand>
</feature>
<dbReference type="GO" id="GO:0019242">
    <property type="term" value="P:methylglyoxal biosynthetic process"/>
    <property type="evidence" value="ECO:0007669"/>
    <property type="project" value="UniProtKB-UniRule"/>
</dbReference>
<dbReference type="EC" id="4.2.3.3" evidence="1"/>
<evidence type="ECO:0000256" key="2">
    <source>
        <dbReference type="PIRSR" id="PIRSR006614-1"/>
    </source>
</evidence>
<reference evidence="4 5" key="1">
    <citation type="submission" date="2020-08" db="EMBL/GenBank/DDBJ databases">
        <title>Sequencing the genomes of 1000 actinobacteria strains.</title>
        <authorList>
            <person name="Klenk H.-P."/>
        </authorList>
    </citation>
    <scope>NUCLEOTIDE SEQUENCE [LARGE SCALE GENOMIC DNA]</scope>
    <source>
        <strain evidence="4 5">DSM 45362</strain>
    </source>
</reference>
<dbReference type="HAMAP" id="MF_00549">
    <property type="entry name" value="Methylglyoxal_synth"/>
    <property type="match status" value="1"/>
</dbReference>
<evidence type="ECO:0000313" key="5">
    <source>
        <dbReference type="Proteomes" id="UP000587527"/>
    </source>
</evidence>
<name>A0A841C376_9ACTN</name>
<dbReference type="GO" id="GO:0005829">
    <property type="term" value="C:cytosol"/>
    <property type="evidence" value="ECO:0007669"/>
    <property type="project" value="TreeGrafter"/>
</dbReference>
<dbReference type="EMBL" id="JACHMN010000003">
    <property type="protein sequence ID" value="MBB5874366.1"/>
    <property type="molecule type" value="Genomic_DNA"/>
</dbReference>
<accession>A0A841C376</accession>
<keyword evidence="5" id="KW-1185">Reference proteome</keyword>
<feature type="binding site" evidence="1">
    <location>
        <position position="10"/>
    </location>
    <ligand>
        <name>substrate</name>
    </ligand>
</feature>
<dbReference type="SMART" id="SM00851">
    <property type="entry name" value="MGS"/>
    <property type="match status" value="1"/>
</dbReference>
<dbReference type="PIRSF" id="PIRSF006614">
    <property type="entry name" value="Methylglyox_syn"/>
    <property type="match status" value="1"/>
</dbReference>
<feature type="active site" description="Proton donor/acceptor" evidence="1 2">
    <location>
        <position position="62"/>
    </location>
</feature>
<evidence type="ECO:0000256" key="1">
    <source>
        <dbReference type="HAMAP-Rule" id="MF_00549"/>
    </source>
</evidence>
<proteinExistence type="inferred from homology"/>
<dbReference type="AlphaFoldDB" id="A0A841C376"/>
<dbReference type="PANTHER" id="PTHR30492:SF0">
    <property type="entry name" value="METHYLGLYOXAL SYNTHASE"/>
    <property type="match status" value="1"/>
</dbReference>
<feature type="binding site" evidence="1">
    <location>
        <begin position="56"/>
        <end position="57"/>
    </location>
    <ligand>
        <name>substrate</name>
    </ligand>
</feature>
<protein>
    <recommendedName>
        <fullName evidence="1">Methylglyoxal synthase</fullName>
        <shortName evidence="1">MGS</shortName>
        <ecNumber evidence="1">4.2.3.3</ecNumber>
    </recommendedName>
</protein>
<comment type="function">
    <text evidence="1">Catalyzes the formation of methylglyoxal from dihydroxyacetone phosphate.</text>
</comment>
<dbReference type="CDD" id="cd01422">
    <property type="entry name" value="MGS"/>
    <property type="match status" value="1"/>
</dbReference>
<dbReference type="PROSITE" id="PS51855">
    <property type="entry name" value="MGS"/>
    <property type="match status" value="1"/>
</dbReference>
<feature type="domain" description="MGS-like" evidence="3">
    <location>
        <begin position="1"/>
        <end position="125"/>
    </location>
</feature>
<evidence type="ECO:0000313" key="4">
    <source>
        <dbReference type="EMBL" id="MBB5874366.1"/>
    </source>
</evidence>
<keyword evidence="1 4" id="KW-0456">Lyase</keyword>
<comment type="caution">
    <text evidence="4">The sequence shown here is derived from an EMBL/GenBank/DDBJ whole genome shotgun (WGS) entry which is preliminary data.</text>
</comment>
<dbReference type="GO" id="GO:0008929">
    <property type="term" value="F:methylglyoxal synthase activity"/>
    <property type="evidence" value="ECO:0007669"/>
    <property type="project" value="UniProtKB-UniRule"/>
</dbReference>
<dbReference type="InterPro" id="IPR036914">
    <property type="entry name" value="MGS-like_dom_sf"/>
</dbReference>
<dbReference type="NCBIfam" id="TIGR00160">
    <property type="entry name" value="MGSA"/>
    <property type="match status" value="1"/>
</dbReference>
<dbReference type="Gene3D" id="3.40.50.1380">
    <property type="entry name" value="Methylglyoxal synthase-like domain"/>
    <property type="match status" value="1"/>
</dbReference>